<name>A0ABR1BFU1_POLSC</name>
<reference evidence="1 2" key="1">
    <citation type="submission" date="2023-09" db="EMBL/GenBank/DDBJ databases">
        <title>Genomes of two closely related lineages of the louse Polyplax serrata with different host specificities.</title>
        <authorList>
            <person name="Martinu J."/>
            <person name="Tarabai H."/>
            <person name="Stefka J."/>
            <person name="Hypsa V."/>
        </authorList>
    </citation>
    <scope>NUCLEOTIDE SEQUENCE [LARGE SCALE GENOMIC DNA]</scope>
    <source>
        <strain evidence="1">98ZLc_SE</strain>
    </source>
</reference>
<accession>A0ABR1BFU1</accession>
<dbReference type="EMBL" id="JAWJWF010000001">
    <property type="protein sequence ID" value="KAK6640842.1"/>
    <property type="molecule type" value="Genomic_DNA"/>
</dbReference>
<evidence type="ECO:0000313" key="1">
    <source>
        <dbReference type="EMBL" id="KAK6640842.1"/>
    </source>
</evidence>
<protein>
    <submittedName>
        <fullName evidence="1">Uncharacterized protein</fullName>
    </submittedName>
</protein>
<organism evidence="1 2">
    <name type="scientific">Polyplax serrata</name>
    <name type="common">Common mouse louse</name>
    <dbReference type="NCBI Taxonomy" id="468196"/>
    <lineage>
        <taxon>Eukaryota</taxon>
        <taxon>Metazoa</taxon>
        <taxon>Ecdysozoa</taxon>
        <taxon>Arthropoda</taxon>
        <taxon>Hexapoda</taxon>
        <taxon>Insecta</taxon>
        <taxon>Pterygota</taxon>
        <taxon>Neoptera</taxon>
        <taxon>Paraneoptera</taxon>
        <taxon>Psocodea</taxon>
        <taxon>Troctomorpha</taxon>
        <taxon>Phthiraptera</taxon>
        <taxon>Anoplura</taxon>
        <taxon>Polyplacidae</taxon>
        <taxon>Polyplax</taxon>
    </lineage>
</organism>
<dbReference type="Proteomes" id="UP001359485">
    <property type="component" value="Unassembled WGS sequence"/>
</dbReference>
<sequence length="99" mass="10639">MGLAVASTCRKLEFELIYVAISVYPVNGTRACVRTGKRPFAGLTVWLPYKVPIVGNPTFLACLQVYRLCGRLGESVEVIGGRLPSVALPVASPLQSCEV</sequence>
<gene>
    <name evidence="1" type="ORF">RUM44_012540</name>
</gene>
<evidence type="ECO:0000313" key="2">
    <source>
        <dbReference type="Proteomes" id="UP001359485"/>
    </source>
</evidence>
<keyword evidence="2" id="KW-1185">Reference proteome</keyword>
<comment type="caution">
    <text evidence="1">The sequence shown here is derived from an EMBL/GenBank/DDBJ whole genome shotgun (WGS) entry which is preliminary data.</text>
</comment>
<proteinExistence type="predicted"/>